<evidence type="ECO:0000259" key="6">
    <source>
        <dbReference type="PROSITE" id="PS51755"/>
    </source>
</evidence>
<dbReference type="CDD" id="cd15831">
    <property type="entry name" value="BTAD"/>
    <property type="match status" value="1"/>
</dbReference>
<dbReference type="InterPro" id="IPR001867">
    <property type="entry name" value="OmpR/PhoB-type_DNA-bd"/>
</dbReference>
<proteinExistence type="inferred from homology"/>
<dbReference type="Pfam" id="PF13401">
    <property type="entry name" value="AAA_22"/>
    <property type="match status" value="1"/>
</dbReference>
<dbReference type="Gene3D" id="3.40.50.300">
    <property type="entry name" value="P-loop containing nucleotide triphosphate hydrolases"/>
    <property type="match status" value="1"/>
</dbReference>
<evidence type="ECO:0000256" key="5">
    <source>
        <dbReference type="SAM" id="MobiDB-lite"/>
    </source>
</evidence>
<dbReference type="GO" id="GO:0003677">
    <property type="term" value="F:DNA binding"/>
    <property type="evidence" value="ECO:0007669"/>
    <property type="project" value="UniProtKB-UniRule"/>
</dbReference>
<dbReference type="SUPFAM" id="SSF48452">
    <property type="entry name" value="TPR-like"/>
    <property type="match status" value="3"/>
</dbReference>
<dbReference type="Proteomes" id="UP000619486">
    <property type="component" value="Unassembled WGS sequence"/>
</dbReference>
<dbReference type="SUPFAM" id="SSF46894">
    <property type="entry name" value="C-terminal effector domain of the bipartite response regulators"/>
    <property type="match status" value="1"/>
</dbReference>
<organism evidence="7 8">
    <name type="scientific">Streptomyces purpureus</name>
    <dbReference type="NCBI Taxonomy" id="1951"/>
    <lineage>
        <taxon>Bacteria</taxon>
        <taxon>Bacillati</taxon>
        <taxon>Actinomycetota</taxon>
        <taxon>Actinomycetes</taxon>
        <taxon>Kitasatosporales</taxon>
        <taxon>Streptomycetaceae</taxon>
        <taxon>Streptomyces</taxon>
    </lineage>
</organism>
<accession>A0A918GY03</accession>
<dbReference type="GO" id="GO:0016887">
    <property type="term" value="F:ATP hydrolysis activity"/>
    <property type="evidence" value="ECO:0007669"/>
    <property type="project" value="InterPro"/>
</dbReference>
<dbReference type="RefSeq" id="WP_019887992.1">
    <property type="nucleotide sequence ID" value="NZ_BMQQ01000003.1"/>
</dbReference>
<feature type="domain" description="OmpR/PhoB-type" evidence="6">
    <location>
        <begin position="1"/>
        <end position="90"/>
    </location>
</feature>
<evidence type="ECO:0000256" key="4">
    <source>
        <dbReference type="PROSITE-ProRule" id="PRU01091"/>
    </source>
</evidence>
<dbReference type="SMART" id="SM00862">
    <property type="entry name" value="Trans_reg_C"/>
    <property type="match status" value="1"/>
</dbReference>
<dbReference type="AlphaFoldDB" id="A0A918GY03"/>
<comment type="similarity">
    <text evidence="1">Belongs to the AfsR/DnrI/RedD regulatory family.</text>
</comment>
<evidence type="ECO:0000313" key="7">
    <source>
        <dbReference type="EMBL" id="GGT20487.1"/>
    </source>
</evidence>
<dbReference type="InterPro" id="IPR027417">
    <property type="entry name" value="P-loop_NTPase"/>
</dbReference>
<dbReference type="Gene3D" id="1.10.10.10">
    <property type="entry name" value="Winged helix-like DNA-binding domain superfamily/Winged helix DNA-binding domain"/>
    <property type="match status" value="1"/>
</dbReference>
<dbReference type="SUPFAM" id="SSF52540">
    <property type="entry name" value="P-loop containing nucleoside triphosphate hydrolases"/>
    <property type="match status" value="1"/>
</dbReference>
<keyword evidence="8" id="KW-1185">Reference proteome</keyword>
<dbReference type="EMBL" id="BMQQ01000003">
    <property type="protein sequence ID" value="GGT20487.1"/>
    <property type="molecule type" value="Genomic_DNA"/>
</dbReference>
<dbReference type="PANTHER" id="PTHR47691:SF3">
    <property type="entry name" value="HTH-TYPE TRANSCRIPTIONAL REGULATOR RV0890C-RELATED"/>
    <property type="match status" value="1"/>
</dbReference>
<dbReference type="SMART" id="SM01043">
    <property type="entry name" value="BTAD"/>
    <property type="match status" value="1"/>
</dbReference>
<dbReference type="Pfam" id="PF00486">
    <property type="entry name" value="Trans_reg_C"/>
    <property type="match status" value="1"/>
</dbReference>
<evidence type="ECO:0000313" key="8">
    <source>
        <dbReference type="Proteomes" id="UP000619486"/>
    </source>
</evidence>
<dbReference type="PANTHER" id="PTHR47691">
    <property type="entry name" value="REGULATOR-RELATED"/>
    <property type="match status" value="1"/>
</dbReference>
<dbReference type="InterPro" id="IPR049945">
    <property type="entry name" value="AAA_22"/>
</dbReference>
<evidence type="ECO:0000256" key="2">
    <source>
        <dbReference type="ARBA" id="ARBA00023012"/>
    </source>
</evidence>
<keyword evidence="2" id="KW-0902">Two-component regulatory system</keyword>
<dbReference type="InterPro" id="IPR036388">
    <property type="entry name" value="WH-like_DNA-bd_sf"/>
</dbReference>
<feature type="region of interest" description="Disordered" evidence="5">
    <location>
        <begin position="242"/>
        <end position="263"/>
    </location>
</feature>
<sequence>MRYGVLGTLAVWDAAGEPVRVAEPKVRALLAALLLHEGRPVSADRLLDDLWGEDLPGRPANALQAKVSQLRRALGRDRVVHGPTGYRLLLAEDELDATGFRALLARARHTPDPAPRAALLGEALALWRGAAYEDVADEPFVREGARRLEEERLTALEDLAEARLALGEHATLAPELTALVARHPLRERLRATQLRALTGAGRQADALHSYEDLRTRLAEELGVDPGPELAALHTAILRGDLPPDDPAGPAAGPAVPVPAPRPAALPTPLTRLVGRERDVEATARLLREARLVTLVGAGGVGKTRLAVETAYEAAYDDGVWFVELAGHGRGADLAETVAAALGVRDDAAGPLSPGTPVAAAERLAAALRGRDALLVLDNCEHVVAEAAELTVHLLRTAPGLRVLATSQEPLGLPGETVWPVEPLAPEDAVRLFAARATAADPGFTLGPGTTDDVAEICRRLDGIPLALELAATRVRALGTRALAARLGDRFRLLTNGQRGAPPRQQTLRAMIDWSWELLSVPERIVLRRLAVHRDGCTLGAAEAVCGGDGVPREDVVELLSRLVDRSLVVRSGERYRLLESVAAYALERLRDVADEDAVRARHRAFYLSLAEAAGEGLRGGGVGEGGLRGGDLRAEGLGSGARHDGGQRSEARLDGCPLDGGQRGEARLDGGRLDGCPLDGALRGEARLDGARHDGARLDGGQCDGGQCDDGQHGWLRRLDAEAANLRAAAEPDPGPFAVALAWYWLLSGRLREGRRWFARAASEPGASGEVRAMEAAFALLCGEKTALAPEVYATIEDPAARARARWLVAYGHYYTGDLAESERLVAAVAEPAAAADRWTQAAAHALRSAQALLRGDVAAQGRHGHEAVRIFRELGDKWGELQAVAPLAALAEINGDYGQATRRHEDGLRLAQDLGLAAQVSARLSGLGRLALLAGDWDRAAELHGRALRTAAEHGNKWGEIYAEMGLALGARRAGQLEEAERLLHRIADWYARVSSEQGNHLILAELGFVAELRGDGPAARALHLRSLAVARAVGDPRARALALEGLAGAEVLTGRPTRALLLLRTAAALRGSASAPLPPAERTDVTRITAAAQAALEAAGIRDPQAPH</sequence>
<gene>
    <name evidence="7" type="ORF">GCM10014713_11600</name>
</gene>
<dbReference type="PRINTS" id="PR00364">
    <property type="entry name" value="DISEASERSIST"/>
</dbReference>
<protein>
    <recommendedName>
        <fullName evidence="6">OmpR/PhoB-type domain-containing protein</fullName>
    </recommendedName>
</protein>
<reference evidence="7" key="1">
    <citation type="journal article" date="2014" name="Int. J. Syst. Evol. Microbiol.">
        <title>Complete genome sequence of Corynebacterium casei LMG S-19264T (=DSM 44701T), isolated from a smear-ripened cheese.</title>
        <authorList>
            <consortium name="US DOE Joint Genome Institute (JGI-PGF)"/>
            <person name="Walter F."/>
            <person name="Albersmeier A."/>
            <person name="Kalinowski J."/>
            <person name="Ruckert C."/>
        </authorList>
    </citation>
    <scope>NUCLEOTIDE SEQUENCE</scope>
    <source>
        <strain evidence="7">JCM 3172</strain>
    </source>
</reference>
<name>A0A918GY03_9ACTN</name>
<evidence type="ECO:0000256" key="1">
    <source>
        <dbReference type="ARBA" id="ARBA00005820"/>
    </source>
</evidence>
<feature type="compositionally biased region" description="Basic and acidic residues" evidence="5">
    <location>
        <begin position="641"/>
        <end position="653"/>
    </location>
</feature>
<dbReference type="InterPro" id="IPR016032">
    <property type="entry name" value="Sig_transdc_resp-reg_C-effctor"/>
</dbReference>
<dbReference type="InterPro" id="IPR005158">
    <property type="entry name" value="BTAD"/>
</dbReference>
<dbReference type="InterPro" id="IPR011990">
    <property type="entry name" value="TPR-like_helical_dom_sf"/>
</dbReference>
<dbReference type="PROSITE" id="PS51755">
    <property type="entry name" value="OMPR_PHOB"/>
    <property type="match status" value="1"/>
</dbReference>
<evidence type="ECO:0000256" key="3">
    <source>
        <dbReference type="ARBA" id="ARBA00023125"/>
    </source>
</evidence>
<dbReference type="GO" id="GO:0000160">
    <property type="term" value="P:phosphorelay signal transduction system"/>
    <property type="evidence" value="ECO:0007669"/>
    <property type="project" value="UniProtKB-KW"/>
</dbReference>
<reference evidence="7" key="2">
    <citation type="submission" date="2020-09" db="EMBL/GenBank/DDBJ databases">
        <authorList>
            <person name="Sun Q."/>
            <person name="Ohkuma M."/>
        </authorList>
    </citation>
    <scope>NUCLEOTIDE SEQUENCE</scope>
    <source>
        <strain evidence="7">JCM 3172</strain>
    </source>
</reference>
<comment type="caution">
    <text evidence="7">The sequence shown here is derived from an EMBL/GenBank/DDBJ whole genome shotgun (WGS) entry which is preliminary data.</text>
</comment>
<dbReference type="Gene3D" id="1.25.40.10">
    <property type="entry name" value="Tetratricopeptide repeat domain"/>
    <property type="match status" value="2"/>
</dbReference>
<keyword evidence="3 4" id="KW-0238">DNA-binding</keyword>
<dbReference type="GO" id="GO:0006355">
    <property type="term" value="P:regulation of DNA-templated transcription"/>
    <property type="evidence" value="ECO:0007669"/>
    <property type="project" value="InterPro"/>
</dbReference>
<dbReference type="Pfam" id="PF03704">
    <property type="entry name" value="BTAD"/>
    <property type="match status" value="1"/>
</dbReference>
<feature type="region of interest" description="Disordered" evidence="5">
    <location>
        <begin position="637"/>
        <end position="670"/>
    </location>
</feature>
<feature type="DNA-binding region" description="OmpR/PhoB-type" evidence="4">
    <location>
        <begin position="1"/>
        <end position="90"/>
    </location>
</feature>